<dbReference type="eggNOG" id="COG4991">
    <property type="taxonomic scope" value="Bacteria"/>
</dbReference>
<dbReference type="OrthoDB" id="5815858at2"/>
<dbReference type="HOGENOM" id="CLU_1425850_0_0_3"/>
<organism evidence="2 3">
    <name type="scientific">Rippkaea orientalis (strain PCC 8801 / RF-1)</name>
    <name type="common">Cyanothece sp. (strain PCC 8801)</name>
    <dbReference type="NCBI Taxonomy" id="41431"/>
    <lineage>
        <taxon>Bacteria</taxon>
        <taxon>Bacillati</taxon>
        <taxon>Cyanobacteriota</taxon>
        <taxon>Cyanophyceae</taxon>
        <taxon>Oscillatoriophycideae</taxon>
        <taxon>Chroococcales</taxon>
        <taxon>Aphanothecaceae</taxon>
        <taxon>Rippkaea</taxon>
        <taxon>Rippkaea orientalis</taxon>
    </lineage>
</organism>
<accession>B7K0M7</accession>
<dbReference type="STRING" id="41431.PCC8801_0075"/>
<evidence type="ECO:0000313" key="2">
    <source>
        <dbReference type="EMBL" id="ACK64181.1"/>
    </source>
</evidence>
<keyword evidence="3" id="KW-1185">Reference proteome</keyword>
<proteinExistence type="predicted"/>
<feature type="domain" description="SH3b" evidence="1">
    <location>
        <begin position="121"/>
        <end position="194"/>
    </location>
</feature>
<name>B7K0M7_RIPO1</name>
<dbReference type="KEGG" id="cyp:PCC8801_0075"/>
<dbReference type="Gene3D" id="2.30.30.40">
    <property type="entry name" value="SH3 Domains"/>
    <property type="match status" value="2"/>
</dbReference>
<dbReference type="PROSITE" id="PS51781">
    <property type="entry name" value="SH3B"/>
    <property type="match status" value="2"/>
</dbReference>
<dbReference type="Pfam" id="PF08239">
    <property type="entry name" value="SH3_3"/>
    <property type="match status" value="2"/>
</dbReference>
<dbReference type="Proteomes" id="UP000008204">
    <property type="component" value="Chromosome"/>
</dbReference>
<evidence type="ECO:0000313" key="3">
    <source>
        <dbReference type="Proteomes" id="UP000008204"/>
    </source>
</evidence>
<reference evidence="3" key="1">
    <citation type="journal article" date="2011" name="MBio">
        <title>Novel metabolic attributes of the genus Cyanothece, comprising a group of unicellular nitrogen-fixing Cyanobacteria.</title>
        <authorList>
            <person name="Bandyopadhyay A."/>
            <person name="Elvitigala T."/>
            <person name="Welsh E."/>
            <person name="Stockel J."/>
            <person name="Liberton M."/>
            <person name="Min H."/>
            <person name="Sherman L.A."/>
            <person name="Pakrasi H.B."/>
        </authorList>
    </citation>
    <scope>NUCLEOTIDE SEQUENCE [LARGE SCALE GENOMIC DNA]</scope>
    <source>
        <strain evidence="3">PCC 8801</strain>
    </source>
</reference>
<protein>
    <submittedName>
        <fullName evidence="2">SH3 type 3 domain protein</fullName>
    </submittedName>
</protein>
<gene>
    <name evidence="2" type="ordered locus">PCC8801_0075</name>
</gene>
<evidence type="ECO:0000259" key="1">
    <source>
        <dbReference type="PROSITE" id="PS51781"/>
    </source>
</evidence>
<sequence length="197" mass="21578">MIALFSHNNMKRTITSRLTKIALSSTLIVAGFIITIDSSLAQTVTYEATLRSQDAKARINLRAEPSLTAKQIGYGLPGDKVTILDLLRGTNNQTRFPWIKVKFVKSGAIGWIRGDFVNTPLSILTSTDPKSRINLRAKPSSSSQQLGYGLSGDRVMVLGCETGSDQDRTPWINVKFVKSGATGWIRGDFVLVPLTFC</sequence>
<feature type="domain" description="SH3b" evidence="1">
    <location>
        <begin position="47"/>
        <end position="120"/>
    </location>
</feature>
<dbReference type="AlphaFoldDB" id="B7K0M7"/>
<dbReference type="InterPro" id="IPR003646">
    <property type="entry name" value="SH3-like_bac-type"/>
</dbReference>
<dbReference type="EMBL" id="CP001287">
    <property type="protein sequence ID" value="ACK64181.1"/>
    <property type="molecule type" value="Genomic_DNA"/>
</dbReference>